<evidence type="ECO:0000313" key="5">
    <source>
        <dbReference type="Proteomes" id="UP001174932"/>
    </source>
</evidence>
<evidence type="ECO:0000256" key="3">
    <source>
        <dbReference type="ARBA" id="ARBA00023180"/>
    </source>
</evidence>
<keyword evidence="2" id="KW-0677">Repeat</keyword>
<dbReference type="PANTHER" id="PTHR45739:SF1">
    <property type="entry name" value="EXTRACELLULAR MATRIX ORGANIZING PROTEIN FRAS1"/>
    <property type="match status" value="1"/>
</dbReference>
<dbReference type="SUPFAM" id="SSF51126">
    <property type="entry name" value="Pectin lyase-like"/>
    <property type="match status" value="2"/>
</dbReference>
<evidence type="ECO:0000256" key="1">
    <source>
        <dbReference type="ARBA" id="ARBA00022729"/>
    </source>
</evidence>
<organism evidence="4 5">
    <name type="scientific">Rhizobium alvei</name>
    <dbReference type="NCBI Taxonomy" id="1132659"/>
    <lineage>
        <taxon>Bacteria</taxon>
        <taxon>Pseudomonadati</taxon>
        <taxon>Pseudomonadota</taxon>
        <taxon>Alphaproteobacteria</taxon>
        <taxon>Hyphomicrobiales</taxon>
        <taxon>Rhizobiaceae</taxon>
        <taxon>Rhizobium/Agrobacterium group</taxon>
        <taxon>Rhizobium</taxon>
    </lineage>
</organism>
<dbReference type="InterPro" id="IPR018511">
    <property type="entry name" value="Hemolysin-typ_Ca-bd_CS"/>
</dbReference>
<dbReference type="InterPro" id="IPR039005">
    <property type="entry name" value="CSPG_rpt"/>
</dbReference>
<accession>A0ABT8YSW5</accession>
<keyword evidence="1" id="KW-0732">Signal</keyword>
<dbReference type="PRINTS" id="PR00313">
    <property type="entry name" value="CABNDNGRPT"/>
</dbReference>
<dbReference type="EMBL" id="JAUOZU010000019">
    <property type="protein sequence ID" value="MDO6966605.1"/>
    <property type="molecule type" value="Genomic_DNA"/>
</dbReference>
<protein>
    <submittedName>
        <fullName evidence="4">Cadherin-like domain-containing protein</fullName>
    </submittedName>
</protein>
<dbReference type="Gene3D" id="2.150.10.10">
    <property type="entry name" value="Serralysin-like metalloprotease, C-terminal"/>
    <property type="match status" value="1"/>
</dbReference>
<dbReference type="RefSeq" id="WP_304378529.1">
    <property type="nucleotide sequence ID" value="NZ_JAUOZU010000019.1"/>
</dbReference>
<dbReference type="Proteomes" id="UP001174932">
    <property type="component" value="Unassembled WGS sequence"/>
</dbReference>
<name>A0ABT8YSW5_9HYPH</name>
<dbReference type="SUPFAM" id="SSF51120">
    <property type="entry name" value="beta-Roll"/>
    <property type="match status" value="1"/>
</dbReference>
<dbReference type="Pfam" id="PF16184">
    <property type="entry name" value="Cadherin_3"/>
    <property type="match status" value="1"/>
</dbReference>
<dbReference type="PANTHER" id="PTHR45739">
    <property type="entry name" value="MATRIX PROTEIN, PUTATIVE-RELATED"/>
    <property type="match status" value="1"/>
</dbReference>
<dbReference type="PROSITE" id="PS00330">
    <property type="entry name" value="HEMOLYSIN_CALCIUM"/>
    <property type="match status" value="1"/>
</dbReference>
<gene>
    <name evidence="4" type="ORF">Q4481_21830</name>
</gene>
<dbReference type="PROSITE" id="PS51854">
    <property type="entry name" value="CSPG"/>
    <property type="match status" value="1"/>
</dbReference>
<dbReference type="InterPro" id="IPR011049">
    <property type="entry name" value="Serralysin-like_metalloprot_C"/>
</dbReference>
<dbReference type="InterPro" id="IPR015919">
    <property type="entry name" value="Cadherin-like_sf"/>
</dbReference>
<dbReference type="InterPro" id="IPR011050">
    <property type="entry name" value="Pectin_lyase_fold/virulence"/>
</dbReference>
<dbReference type="CDD" id="cd11304">
    <property type="entry name" value="Cadherin_repeat"/>
    <property type="match status" value="1"/>
</dbReference>
<evidence type="ECO:0000256" key="2">
    <source>
        <dbReference type="ARBA" id="ARBA00022737"/>
    </source>
</evidence>
<proteinExistence type="predicted"/>
<dbReference type="Gene3D" id="2.60.40.60">
    <property type="entry name" value="Cadherins"/>
    <property type="match status" value="1"/>
</dbReference>
<dbReference type="InterPro" id="IPR051561">
    <property type="entry name" value="FRAS1_ECM"/>
</dbReference>
<sequence length="1255" mass="122822">MATIIGGGAANNQYITGGANNPTGAGASGLDGSSGNGGSGGGAGYLIGGSGGVQLPPWTSYGGDGGDGGVHGYLGATVSASASSGTAGGAGELGDIGANGGGGGGGYGAVLTGTGSLGTLTASAMGGDGGDGGYSDGGWGGSGGRGGIGLWINDLSGTSLTVAAAVSGGAGGDRGGTWVEGRIGQYGAGGEGIYGSNLSITLTSAGSVTGGLSGDGVTRNNAIYFEAGTNLLDIQGGSITGNVQADGTDDTLRLSGSSGGSFDVSTIGSSAQYRGFEHLGSAGSGTWTLTGTNAATQSWSASAGTLLVNGTMENTDLTIGSGSTLGGSGTVGDVTIQSGGTIGPGNSPGILTVADLTISGTFEVEISGTTVGTEYDQIVVTGSVTLSGSLDVSFLNAFLPTVGDSFTIIDNQGSDAVTGTFSGLSEGYTLVVGSQAFTISYEGGDGNDVVLTSRTAIVGGGSSFLGTYAGGANNPTGSGGAGVSSYGSGGGGGGAGYLVGGAGGTVSSVGAGNGGDGGVHGYLGTTLPTTAASGTSGGAGEDAYLGNMGGGGGAGGYGAVLTGSGSLGTLTENLTGGAGGAGGDAIITFAGNGGRGGIGLWIDSAAGTSIVVAATVTGGAGGDRGISTAGDQIPIRNGTYGAGGEGIYGSNLSITLTSAGSVTGGLSGDGVTRNNAIYFEAGTNLLDIQGGSITGNVQADGTDDTLRLSGASGGSFDVSTIGSSAQYRGFEHLGSAGSGTWTLTGTNAATQSWSASAGTLLVDGTIENTDFTIGSGAMLGGSGTVGDVTIQSGGTIGPGNSPGILTVADLTISGTFDVEISGTIVGTEFYQIVVTGSVTLSGTLDVSFLNAYLPTVGDSFTIIDNQGSDAVTGTFSGLTDGAYFSVGGTYFQIDYDGGTSNDVVLTAIDDGPTESANAGVTVAEGGTVTVAAADLAFADINQTADNLVYTITSAVTNGTLFLNGVALDLNDTFTQDDIDDGLVTYTHDGGETTSASFGFSISDGQGNDVTGQSFAFTVTAVNEAPTDIVLAPRRTLPGGATAVNENVKGAVIGRLSFTDPDTGDTVTYTVDDNRFEIVNDRLRLKSGTSLDYEKEHTVDLTITAEDADGLAYDETFSIHVIDRVDVKVGSAGNDRVIGTEGNDRLYGRQGNDVLKGLGGDDRLRSKLGDDRLWGGDGADTFVFMHNGGHDRIMDFETGIDTINLARWPEIANFADVKSHAYMQDGDLWIEAGRDALILKDFHKRDLDAGDFLFAS</sequence>
<comment type="caution">
    <text evidence="4">The sequence shown here is derived from an EMBL/GenBank/DDBJ whole genome shotgun (WGS) entry which is preliminary data.</text>
</comment>
<keyword evidence="3" id="KW-0325">Glycoprotein</keyword>
<evidence type="ECO:0000313" key="4">
    <source>
        <dbReference type="EMBL" id="MDO6966605.1"/>
    </source>
</evidence>
<reference evidence="4" key="2">
    <citation type="submission" date="2023-07" db="EMBL/GenBank/DDBJ databases">
        <authorList>
            <person name="Shen H."/>
        </authorList>
    </citation>
    <scope>NUCLEOTIDE SEQUENCE</scope>
    <source>
        <strain evidence="4">TNR-22</strain>
    </source>
</reference>
<keyword evidence="5" id="KW-1185">Reference proteome</keyword>
<reference evidence="4" key="1">
    <citation type="journal article" date="2015" name="Int. J. Syst. Evol. Microbiol.">
        <title>Rhizobium alvei sp. nov., isolated from a freshwater river.</title>
        <authorList>
            <person name="Sheu S.Y."/>
            <person name="Huang H.W."/>
            <person name="Young C.C."/>
            <person name="Chen W.M."/>
        </authorList>
    </citation>
    <scope>NUCLEOTIDE SEQUENCE</scope>
    <source>
        <strain evidence="4">TNR-22</strain>
    </source>
</reference>
<dbReference type="SUPFAM" id="SSF49313">
    <property type="entry name" value="Cadherin-like"/>
    <property type="match status" value="1"/>
</dbReference>